<organism evidence="2 3">
    <name type="scientific">Marinicella sediminis</name>
    <dbReference type="NCBI Taxonomy" id="1792834"/>
    <lineage>
        <taxon>Bacteria</taxon>
        <taxon>Pseudomonadati</taxon>
        <taxon>Pseudomonadota</taxon>
        <taxon>Gammaproteobacteria</taxon>
        <taxon>Lysobacterales</taxon>
        <taxon>Marinicellaceae</taxon>
        <taxon>Marinicella</taxon>
    </lineage>
</organism>
<dbReference type="RefSeq" id="WP_077412073.1">
    <property type="nucleotide sequence ID" value="NZ_JBHRTS010000003.1"/>
</dbReference>
<gene>
    <name evidence="2" type="ORF">ACFODZ_07395</name>
</gene>
<keyword evidence="1" id="KW-0732">Signal</keyword>
<name>A0ABV7JD87_9GAMM</name>
<feature type="signal peptide" evidence="1">
    <location>
        <begin position="1"/>
        <end position="22"/>
    </location>
</feature>
<proteinExistence type="predicted"/>
<comment type="caution">
    <text evidence="2">The sequence shown here is derived from an EMBL/GenBank/DDBJ whole genome shotgun (WGS) entry which is preliminary data.</text>
</comment>
<keyword evidence="3" id="KW-1185">Reference proteome</keyword>
<evidence type="ECO:0000256" key="1">
    <source>
        <dbReference type="SAM" id="SignalP"/>
    </source>
</evidence>
<sequence length="365" mass="39862">MKISVKSSVACAMLATSLTVAAVPLFDPNSLLIVNDQTIYEYNTNGDVLSTLEVPMGFNAEQVRDITILENGRLAVFNGTFAPELNVYDGNYWESYQIDGWSTPNNLTYGGIANVGEVVFLTDGSTFGGEAKGLIAFNEQSLTHQRFIDTSDYIDITLGADNQLYALRNFYGDVDVFDPLSLELVRSVDLGHLSSSRSVTANAAGEIYMVSWNGYVAKYDVSGNVVQTLDIGGGLHDIDINDQGALLIGSWNGAFYLTDESLITYQSFAMPASNVFVAFASPVRFTPPIEPPVLVGSHYRHGRNIYTTLNWSTEAQGVDVYLNGELLDTFSGVNEATYAFFKKYAQVFMVCNMGTEDCSATYVAN</sequence>
<evidence type="ECO:0000313" key="2">
    <source>
        <dbReference type="EMBL" id="MFC3194061.1"/>
    </source>
</evidence>
<dbReference type="EMBL" id="JBHRTS010000003">
    <property type="protein sequence ID" value="MFC3194061.1"/>
    <property type="molecule type" value="Genomic_DNA"/>
</dbReference>
<reference evidence="3" key="1">
    <citation type="journal article" date="2019" name="Int. J. Syst. Evol. Microbiol.">
        <title>The Global Catalogue of Microorganisms (GCM) 10K type strain sequencing project: providing services to taxonomists for standard genome sequencing and annotation.</title>
        <authorList>
            <consortium name="The Broad Institute Genomics Platform"/>
            <consortium name="The Broad Institute Genome Sequencing Center for Infectious Disease"/>
            <person name="Wu L."/>
            <person name="Ma J."/>
        </authorList>
    </citation>
    <scope>NUCLEOTIDE SEQUENCE [LARGE SCALE GENOMIC DNA]</scope>
    <source>
        <strain evidence="3">KCTC 42953</strain>
    </source>
</reference>
<dbReference type="InterPro" id="IPR015943">
    <property type="entry name" value="WD40/YVTN_repeat-like_dom_sf"/>
</dbReference>
<dbReference type="Gene3D" id="2.130.10.10">
    <property type="entry name" value="YVTN repeat-like/Quinoprotein amine dehydrogenase"/>
    <property type="match status" value="1"/>
</dbReference>
<dbReference type="SUPFAM" id="SSF101898">
    <property type="entry name" value="NHL repeat"/>
    <property type="match status" value="1"/>
</dbReference>
<feature type="chain" id="PRO_5045416290" evidence="1">
    <location>
        <begin position="23"/>
        <end position="365"/>
    </location>
</feature>
<accession>A0ABV7JD87</accession>
<dbReference type="Proteomes" id="UP001595533">
    <property type="component" value="Unassembled WGS sequence"/>
</dbReference>
<evidence type="ECO:0000313" key="3">
    <source>
        <dbReference type="Proteomes" id="UP001595533"/>
    </source>
</evidence>
<protein>
    <submittedName>
        <fullName evidence="2">Uncharacterized protein</fullName>
    </submittedName>
</protein>